<dbReference type="PANTHER" id="PTHR12300">
    <property type="entry name" value="HVA22-LIKE PROTEINS"/>
    <property type="match status" value="1"/>
</dbReference>
<dbReference type="Proteomes" id="UP001195914">
    <property type="component" value="Unassembled WGS sequence"/>
</dbReference>
<reference evidence="3" key="1">
    <citation type="journal article" date="2014" name="Nucleic Acids Res.">
        <title>The evolutionary dynamics of variant antigen genes in Babesia reveal a history of genomic innovation underlying host-parasite interaction.</title>
        <authorList>
            <person name="Jackson A.P."/>
            <person name="Otto T.D."/>
            <person name="Darby A."/>
            <person name="Ramaprasad A."/>
            <person name="Xia D."/>
            <person name="Echaide I.E."/>
            <person name="Farber M."/>
            <person name="Gahlot S."/>
            <person name="Gamble J."/>
            <person name="Gupta D."/>
            <person name="Gupta Y."/>
            <person name="Jackson L."/>
            <person name="Malandrin L."/>
            <person name="Malas T.B."/>
            <person name="Moussa E."/>
            <person name="Nair M."/>
            <person name="Reid A.J."/>
            <person name="Sanders M."/>
            <person name="Sharma J."/>
            <person name="Tracey A."/>
            <person name="Quail M.A."/>
            <person name="Weir W."/>
            <person name="Wastling J.M."/>
            <person name="Hall N."/>
            <person name="Willadsen P."/>
            <person name="Lingelbach K."/>
            <person name="Shiels B."/>
            <person name="Tait A."/>
            <person name="Berriman M."/>
            <person name="Allred D.R."/>
            <person name="Pain A."/>
        </authorList>
    </citation>
    <scope>NUCLEOTIDE SEQUENCE</scope>
    <source>
        <strain evidence="3">1802A</strain>
    </source>
</reference>
<keyword evidence="2" id="KW-0812">Transmembrane</keyword>
<feature type="transmembrane region" description="Helical" evidence="2">
    <location>
        <begin position="50"/>
        <end position="68"/>
    </location>
</feature>
<name>A0AAD9GAN8_BABDI</name>
<evidence type="ECO:0000313" key="3">
    <source>
        <dbReference type="EMBL" id="KAK1934892.1"/>
    </source>
</evidence>
<dbReference type="AlphaFoldDB" id="A0AAD9GAN8"/>
<evidence type="ECO:0000256" key="1">
    <source>
        <dbReference type="RuleBase" id="RU362006"/>
    </source>
</evidence>
<organism evidence="3 4">
    <name type="scientific">Babesia divergens</name>
    <dbReference type="NCBI Taxonomy" id="32595"/>
    <lineage>
        <taxon>Eukaryota</taxon>
        <taxon>Sar</taxon>
        <taxon>Alveolata</taxon>
        <taxon>Apicomplexa</taxon>
        <taxon>Aconoidasida</taxon>
        <taxon>Piroplasmida</taxon>
        <taxon>Babesiidae</taxon>
        <taxon>Babesia</taxon>
    </lineage>
</organism>
<keyword evidence="2" id="KW-0472">Membrane</keyword>
<gene>
    <name evidence="3" type="ORF">X943_002817</name>
</gene>
<proteinExistence type="inferred from homology"/>
<sequence length="159" mass="18348">MAISLLSTPTYWILSAVICVLYPGYTTFAHLYCGALGWQEKNGNEDPRSNCGLLAHHIFYWAVYYVFFKLETSFMAFIVPFIPFFCELKLLVFFWLVSEHFKGAGYLFHHYAMKYVLQGSKAALREIDEKLDMRNKKTLMDLSKHLGSISEVTMDGMEA</sequence>
<keyword evidence="2" id="KW-1133">Transmembrane helix</keyword>
<keyword evidence="4" id="KW-1185">Reference proteome</keyword>
<comment type="similarity">
    <text evidence="1">Belongs to the DP1 family.</text>
</comment>
<dbReference type="EMBL" id="JAHBMH010000062">
    <property type="protein sequence ID" value="KAK1934892.1"/>
    <property type="molecule type" value="Genomic_DNA"/>
</dbReference>
<evidence type="ECO:0000313" key="4">
    <source>
        <dbReference type="Proteomes" id="UP001195914"/>
    </source>
</evidence>
<comment type="subcellular location">
    <subcellularLocation>
        <location evidence="1">Membrane</location>
        <topology evidence="1">Multi-pass membrane protein</topology>
    </subcellularLocation>
</comment>
<dbReference type="GO" id="GO:0016020">
    <property type="term" value="C:membrane"/>
    <property type="evidence" value="ECO:0007669"/>
    <property type="project" value="UniProtKB-SubCell"/>
</dbReference>
<feature type="transmembrane region" description="Helical" evidence="2">
    <location>
        <begin position="74"/>
        <end position="97"/>
    </location>
</feature>
<dbReference type="Pfam" id="PF03134">
    <property type="entry name" value="TB2_DP1_HVA22"/>
    <property type="match status" value="1"/>
</dbReference>
<evidence type="ECO:0000256" key="2">
    <source>
        <dbReference type="SAM" id="Phobius"/>
    </source>
</evidence>
<reference evidence="3" key="2">
    <citation type="submission" date="2021-05" db="EMBL/GenBank/DDBJ databases">
        <authorList>
            <person name="Pain A."/>
        </authorList>
    </citation>
    <scope>NUCLEOTIDE SEQUENCE</scope>
    <source>
        <strain evidence="3">1802A</strain>
    </source>
</reference>
<feature type="transmembrane region" description="Helical" evidence="2">
    <location>
        <begin position="12"/>
        <end position="38"/>
    </location>
</feature>
<protein>
    <submittedName>
        <fullName evidence="3">Membrane protein</fullName>
    </submittedName>
</protein>
<accession>A0AAD9GAN8</accession>
<dbReference type="InterPro" id="IPR004345">
    <property type="entry name" value="TB2_DP1_HVA22"/>
</dbReference>
<comment type="caution">
    <text evidence="3">The sequence shown here is derived from an EMBL/GenBank/DDBJ whole genome shotgun (WGS) entry which is preliminary data.</text>
</comment>
<dbReference type="PANTHER" id="PTHR12300:SF117">
    <property type="entry name" value="LP05237P-RELATED"/>
    <property type="match status" value="1"/>
</dbReference>